<protein>
    <submittedName>
        <fullName evidence="1">Uncharacterized protein</fullName>
    </submittedName>
</protein>
<accession>A0A1B8QLB3</accession>
<dbReference type="EMBL" id="LXTW01000015">
    <property type="protein sequence ID" value="OBX84515.1"/>
    <property type="molecule type" value="Genomic_DNA"/>
</dbReference>
<reference evidence="1 2" key="1">
    <citation type="submission" date="2016-05" db="EMBL/GenBank/DDBJ databases">
        <title>Draft genome sequence of Moraxella nonliquefaciens CCUG 348T.</title>
        <authorList>
            <person name="Salva-Serra F."/>
            <person name="Engstrom-Jakobsson H."/>
            <person name="Thorell K."/>
            <person name="Gonzales-Siles L."/>
            <person name="Karlsson R."/>
            <person name="Boulund F."/>
            <person name="Engstrand L."/>
            <person name="Kristiansson E."/>
            <person name="Moore E."/>
        </authorList>
    </citation>
    <scope>NUCLEOTIDE SEQUENCE [LARGE SCALE GENOMIC DNA]</scope>
    <source>
        <strain evidence="1 2">CCUG 348</strain>
    </source>
</reference>
<evidence type="ECO:0000313" key="1">
    <source>
        <dbReference type="EMBL" id="OBX84515.1"/>
    </source>
</evidence>
<evidence type="ECO:0000313" key="2">
    <source>
        <dbReference type="Proteomes" id="UP000092575"/>
    </source>
</evidence>
<proteinExistence type="predicted"/>
<sequence>MNVPIRLDAWSNKEYQKIVNSDYKYNGIFWMYQDKFINFLELIDNEFIIKKYLGWKMIL</sequence>
<name>A0A1B8QLB3_MORNO</name>
<gene>
    <name evidence="1" type="ORF">A7456_10595</name>
</gene>
<dbReference type="Proteomes" id="UP000092575">
    <property type="component" value="Unassembled WGS sequence"/>
</dbReference>
<organism evidence="1 2">
    <name type="scientific">Moraxella nonliquefaciens</name>
    <dbReference type="NCBI Taxonomy" id="478"/>
    <lineage>
        <taxon>Bacteria</taxon>
        <taxon>Pseudomonadati</taxon>
        <taxon>Pseudomonadota</taxon>
        <taxon>Gammaproteobacteria</taxon>
        <taxon>Moraxellales</taxon>
        <taxon>Moraxellaceae</taxon>
        <taxon>Moraxella</taxon>
    </lineage>
</organism>
<comment type="caution">
    <text evidence="1">The sequence shown here is derived from an EMBL/GenBank/DDBJ whole genome shotgun (WGS) entry which is preliminary data.</text>
</comment>
<dbReference type="STRING" id="478.A7456_10595"/>
<dbReference type="AlphaFoldDB" id="A0A1B8QLB3"/>